<evidence type="ECO:0000256" key="1">
    <source>
        <dbReference type="SAM" id="MobiDB-lite"/>
    </source>
</evidence>
<name>A0A0Q9VZ96_DROVI</name>
<dbReference type="Proteomes" id="UP000008792">
    <property type="component" value="Unassembled WGS sequence"/>
</dbReference>
<evidence type="ECO:0000313" key="2">
    <source>
        <dbReference type="EMBL" id="KRF77862.1"/>
    </source>
</evidence>
<feature type="compositionally biased region" description="Low complexity" evidence="1">
    <location>
        <begin position="238"/>
        <end position="251"/>
    </location>
</feature>
<dbReference type="AlphaFoldDB" id="A0A0Q9VZ96"/>
<feature type="region of interest" description="Disordered" evidence="1">
    <location>
        <begin position="206"/>
        <end position="260"/>
    </location>
</feature>
<reference evidence="2 3" key="1">
    <citation type="journal article" date="2007" name="Nature">
        <title>Evolution of genes and genomes on the Drosophila phylogeny.</title>
        <authorList>
            <consortium name="Drosophila 12 Genomes Consortium"/>
            <person name="Clark A.G."/>
            <person name="Eisen M.B."/>
            <person name="Smith D.R."/>
            <person name="Bergman C.M."/>
            <person name="Oliver B."/>
            <person name="Markow T.A."/>
            <person name="Kaufman T.C."/>
            <person name="Kellis M."/>
            <person name="Gelbart W."/>
            <person name="Iyer V.N."/>
            <person name="Pollard D.A."/>
            <person name="Sackton T.B."/>
            <person name="Larracuente A.M."/>
            <person name="Singh N.D."/>
            <person name="Abad J.P."/>
            <person name="Abt D.N."/>
            <person name="Adryan B."/>
            <person name="Aguade M."/>
            <person name="Akashi H."/>
            <person name="Anderson W.W."/>
            <person name="Aquadro C.F."/>
            <person name="Ardell D.H."/>
            <person name="Arguello R."/>
            <person name="Artieri C.G."/>
            <person name="Barbash D.A."/>
            <person name="Barker D."/>
            <person name="Barsanti P."/>
            <person name="Batterham P."/>
            <person name="Batzoglou S."/>
            <person name="Begun D."/>
            <person name="Bhutkar A."/>
            <person name="Blanco E."/>
            <person name="Bosak S.A."/>
            <person name="Bradley R.K."/>
            <person name="Brand A.D."/>
            <person name="Brent M.R."/>
            <person name="Brooks A.N."/>
            <person name="Brown R.H."/>
            <person name="Butlin R.K."/>
            <person name="Caggese C."/>
            <person name="Calvi B.R."/>
            <person name="Bernardo de Carvalho A."/>
            <person name="Caspi A."/>
            <person name="Castrezana S."/>
            <person name="Celniker S.E."/>
            <person name="Chang J.L."/>
            <person name="Chapple C."/>
            <person name="Chatterji S."/>
            <person name="Chinwalla A."/>
            <person name="Civetta A."/>
            <person name="Clifton S.W."/>
            <person name="Comeron J.M."/>
            <person name="Costello J.C."/>
            <person name="Coyne J.A."/>
            <person name="Daub J."/>
            <person name="David R.G."/>
            <person name="Delcher A.L."/>
            <person name="Delehaunty K."/>
            <person name="Do C.B."/>
            <person name="Ebling H."/>
            <person name="Edwards K."/>
            <person name="Eickbush T."/>
            <person name="Evans J.D."/>
            <person name="Filipski A."/>
            <person name="Findeiss S."/>
            <person name="Freyhult E."/>
            <person name="Fulton L."/>
            <person name="Fulton R."/>
            <person name="Garcia A.C."/>
            <person name="Gardiner A."/>
            <person name="Garfield D.A."/>
            <person name="Garvin B.E."/>
            <person name="Gibson G."/>
            <person name="Gilbert D."/>
            <person name="Gnerre S."/>
            <person name="Godfrey J."/>
            <person name="Good R."/>
            <person name="Gotea V."/>
            <person name="Gravely B."/>
            <person name="Greenberg A.J."/>
            <person name="Griffiths-Jones S."/>
            <person name="Gross S."/>
            <person name="Guigo R."/>
            <person name="Gustafson E.A."/>
            <person name="Haerty W."/>
            <person name="Hahn M.W."/>
            <person name="Halligan D.L."/>
            <person name="Halpern A.L."/>
            <person name="Halter G.M."/>
            <person name="Han M.V."/>
            <person name="Heger A."/>
            <person name="Hillier L."/>
            <person name="Hinrichs A.S."/>
            <person name="Holmes I."/>
            <person name="Hoskins R.A."/>
            <person name="Hubisz M.J."/>
            <person name="Hultmark D."/>
            <person name="Huntley M.A."/>
            <person name="Jaffe D.B."/>
            <person name="Jagadeeshan S."/>
            <person name="Jeck W.R."/>
            <person name="Johnson J."/>
            <person name="Jones C.D."/>
            <person name="Jordan W.C."/>
            <person name="Karpen G.H."/>
            <person name="Kataoka E."/>
            <person name="Keightley P.D."/>
            <person name="Kheradpour P."/>
            <person name="Kirkness E.F."/>
            <person name="Koerich L.B."/>
            <person name="Kristiansen K."/>
            <person name="Kudrna D."/>
            <person name="Kulathinal R.J."/>
            <person name="Kumar S."/>
            <person name="Kwok R."/>
            <person name="Lander E."/>
            <person name="Langley C.H."/>
            <person name="Lapoint R."/>
            <person name="Lazzaro B.P."/>
            <person name="Lee S.J."/>
            <person name="Levesque L."/>
            <person name="Li R."/>
            <person name="Lin C.F."/>
            <person name="Lin M.F."/>
            <person name="Lindblad-Toh K."/>
            <person name="Llopart A."/>
            <person name="Long M."/>
            <person name="Low L."/>
            <person name="Lozovsky E."/>
            <person name="Lu J."/>
            <person name="Luo M."/>
            <person name="Machado C.A."/>
            <person name="Makalowski W."/>
            <person name="Marzo M."/>
            <person name="Matsuda M."/>
            <person name="Matzkin L."/>
            <person name="McAllister B."/>
            <person name="McBride C.S."/>
            <person name="McKernan B."/>
            <person name="McKernan K."/>
            <person name="Mendez-Lago M."/>
            <person name="Minx P."/>
            <person name="Mollenhauer M.U."/>
            <person name="Montooth K."/>
            <person name="Mount S.M."/>
            <person name="Mu X."/>
            <person name="Myers E."/>
            <person name="Negre B."/>
            <person name="Newfeld S."/>
            <person name="Nielsen R."/>
            <person name="Noor M.A."/>
            <person name="O'Grady P."/>
            <person name="Pachter L."/>
            <person name="Papaceit M."/>
            <person name="Parisi M.J."/>
            <person name="Parisi M."/>
            <person name="Parts L."/>
            <person name="Pedersen J.S."/>
            <person name="Pesole G."/>
            <person name="Phillippy A.M."/>
            <person name="Ponting C.P."/>
            <person name="Pop M."/>
            <person name="Porcelli D."/>
            <person name="Powell J.R."/>
            <person name="Prohaska S."/>
            <person name="Pruitt K."/>
            <person name="Puig M."/>
            <person name="Quesneville H."/>
            <person name="Ram K.R."/>
            <person name="Rand D."/>
            <person name="Rasmussen M.D."/>
            <person name="Reed L.K."/>
            <person name="Reenan R."/>
            <person name="Reily A."/>
            <person name="Remington K.A."/>
            <person name="Rieger T.T."/>
            <person name="Ritchie M.G."/>
            <person name="Robin C."/>
            <person name="Rogers Y.H."/>
            <person name="Rohde C."/>
            <person name="Rozas J."/>
            <person name="Rubenfield M.J."/>
            <person name="Ruiz A."/>
            <person name="Russo S."/>
            <person name="Salzberg S.L."/>
            <person name="Sanchez-Gracia A."/>
            <person name="Saranga D.J."/>
            <person name="Sato H."/>
            <person name="Schaeffer S.W."/>
            <person name="Schatz M.C."/>
            <person name="Schlenke T."/>
            <person name="Schwartz R."/>
            <person name="Segarra C."/>
            <person name="Singh R.S."/>
            <person name="Sirot L."/>
            <person name="Sirota M."/>
            <person name="Sisneros N.B."/>
            <person name="Smith C.D."/>
            <person name="Smith T.F."/>
            <person name="Spieth J."/>
            <person name="Stage D.E."/>
            <person name="Stark A."/>
            <person name="Stephan W."/>
            <person name="Strausberg R.L."/>
            <person name="Strempel S."/>
            <person name="Sturgill D."/>
            <person name="Sutton G."/>
            <person name="Sutton G.G."/>
            <person name="Tao W."/>
            <person name="Teichmann S."/>
            <person name="Tobari Y.N."/>
            <person name="Tomimura Y."/>
            <person name="Tsolas J.M."/>
            <person name="Valente V.L."/>
            <person name="Venter E."/>
            <person name="Venter J.C."/>
            <person name="Vicario S."/>
            <person name="Vieira F.G."/>
            <person name="Vilella A.J."/>
            <person name="Villasante A."/>
            <person name="Walenz B."/>
            <person name="Wang J."/>
            <person name="Wasserman M."/>
            <person name="Watts T."/>
            <person name="Wilson D."/>
            <person name="Wilson R.K."/>
            <person name="Wing R.A."/>
            <person name="Wolfner M.F."/>
            <person name="Wong A."/>
            <person name="Wong G.K."/>
            <person name="Wu C.I."/>
            <person name="Wu G."/>
            <person name="Yamamoto D."/>
            <person name="Yang H.P."/>
            <person name="Yang S.P."/>
            <person name="Yorke J.A."/>
            <person name="Yoshida K."/>
            <person name="Zdobnov E."/>
            <person name="Zhang P."/>
            <person name="Zhang Y."/>
            <person name="Zimin A.V."/>
            <person name="Baldwin J."/>
            <person name="Abdouelleil A."/>
            <person name="Abdulkadir J."/>
            <person name="Abebe A."/>
            <person name="Abera B."/>
            <person name="Abreu J."/>
            <person name="Acer S.C."/>
            <person name="Aftuck L."/>
            <person name="Alexander A."/>
            <person name="An P."/>
            <person name="Anderson E."/>
            <person name="Anderson S."/>
            <person name="Arachi H."/>
            <person name="Azer M."/>
            <person name="Bachantsang P."/>
            <person name="Barry A."/>
            <person name="Bayul T."/>
            <person name="Berlin A."/>
            <person name="Bessette D."/>
            <person name="Bloom T."/>
            <person name="Blye J."/>
            <person name="Boguslavskiy L."/>
            <person name="Bonnet C."/>
            <person name="Boukhgalter B."/>
            <person name="Bourzgui I."/>
            <person name="Brown A."/>
            <person name="Cahill P."/>
            <person name="Channer S."/>
            <person name="Cheshatsang Y."/>
            <person name="Chuda L."/>
            <person name="Citroen M."/>
            <person name="Collymore A."/>
            <person name="Cooke P."/>
            <person name="Costello M."/>
            <person name="D'Aco K."/>
            <person name="Daza R."/>
            <person name="De Haan G."/>
            <person name="DeGray S."/>
            <person name="DeMaso C."/>
            <person name="Dhargay N."/>
            <person name="Dooley K."/>
            <person name="Dooley E."/>
            <person name="Doricent M."/>
            <person name="Dorje P."/>
            <person name="Dorjee K."/>
            <person name="Dupes A."/>
            <person name="Elong R."/>
            <person name="Falk J."/>
            <person name="Farina A."/>
            <person name="Faro S."/>
            <person name="Ferguson D."/>
            <person name="Fisher S."/>
            <person name="Foley C.D."/>
            <person name="Franke A."/>
            <person name="Friedrich D."/>
            <person name="Gadbois L."/>
            <person name="Gearin G."/>
            <person name="Gearin C.R."/>
            <person name="Giannoukos G."/>
            <person name="Goode T."/>
            <person name="Graham J."/>
            <person name="Grandbois E."/>
            <person name="Grewal S."/>
            <person name="Gyaltsen K."/>
            <person name="Hafez N."/>
            <person name="Hagos B."/>
            <person name="Hall J."/>
            <person name="Henson C."/>
            <person name="Hollinger A."/>
            <person name="Honan T."/>
            <person name="Huard M.D."/>
            <person name="Hughes L."/>
            <person name="Hurhula B."/>
            <person name="Husby M.E."/>
            <person name="Kamat A."/>
            <person name="Kanga B."/>
            <person name="Kashin S."/>
            <person name="Khazanovich D."/>
            <person name="Kisner P."/>
            <person name="Lance K."/>
            <person name="Lara M."/>
            <person name="Lee W."/>
            <person name="Lennon N."/>
            <person name="Letendre F."/>
            <person name="LeVine R."/>
            <person name="Lipovsky A."/>
            <person name="Liu X."/>
            <person name="Liu J."/>
            <person name="Liu S."/>
            <person name="Lokyitsang T."/>
            <person name="Lokyitsang Y."/>
            <person name="Lubonja R."/>
            <person name="Lui A."/>
            <person name="MacDonald P."/>
            <person name="Magnisalis V."/>
            <person name="Maru K."/>
            <person name="Matthews C."/>
            <person name="McCusker W."/>
            <person name="McDonough S."/>
            <person name="Mehta T."/>
            <person name="Meldrim J."/>
            <person name="Meneus L."/>
            <person name="Mihai O."/>
            <person name="Mihalev A."/>
            <person name="Mihova T."/>
            <person name="Mittelman R."/>
            <person name="Mlenga V."/>
            <person name="Montmayeur A."/>
            <person name="Mulrain L."/>
            <person name="Navidi A."/>
            <person name="Naylor J."/>
            <person name="Negash T."/>
            <person name="Nguyen T."/>
            <person name="Nguyen N."/>
            <person name="Nicol R."/>
            <person name="Norbu C."/>
            <person name="Norbu N."/>
            <person name="Novod N."/>
            <person name="O'Neill B."/>
            <person name="Osman S."/>
            <person name="Markiewicz E."/>
            <person name="Oyono O.L."/>
            <person name="Patti C."/>
            <person name="Phunkhang P."/>
            <person name="Pierre F."/>
            <person name="Priest M."/>
            <person name="Raghuraman S."/>
            <person name="Rege F."/>
            <person name="Reyes R."/>
            <person name="Rise C."/>
            <person name="Rogov P."/>
            <person name="Ross K."/>
            <person name="Ryan E."/>
            <person name="Settipalli S."/>
            <person name="Shea T."/>
            <person name="Sherpa N."/>
            <person name="Shi L."/>
            <person name="Shih D."/>
            <person name="Sparrow T."/>
            <person name="Spaulding J."/>
            <person name="Stalker J."/>
            <person name="Stange-Thomann N."/>
            <person name="Stavropoulos S."/>
            <person name="Stone C."/>
            <person name="Strader C."/>
            <person name="Tesfaye S."/>
            <person name="Thomson T."/>
            <person name="Thoulutsang Y."/>
            <person name="Thoulutsang D."/>
            <person name="Topham K."/>
            <person name="Topping I."/>
            <person name="Tsamla T."/>
            <person name="Vassiliev H."/>
            <person name="Vo A."/>
            <person name="Wangchuk T."/>
            <person name="Wangdi T."/>
            <person name="Weiand M."/>
            <person name="Wilkinson J."/>
            <person name="Wilson A."/>
            <person name="Yadav S."/>
            <person name="Young G."/>
            <person name="Yu Q."/>
            <person name="Zembek L."/>
            <person name="Zhong D."/>
            <person name="Zimmer A."/>
            <person name="Zwirko Z."/>
            <person name="Jaffe D.B."/>
            <person name="Alvarez P."/>
            <person name="Brockman W."/>
            <person name="Butler J."/>
            <person name="Chin C."/>
            <person name="Gnerre S."/>
            <person name="Grabherr M."/>
            <person name="Kleber M."/>
            <person name="Mauceli E."/>
            <person name="MacCallum I."/>
        </authorList>
    </citation>
    <scope>NUCLEOTIDE SEQUENCE [LARGE SCALE GENOMIC DNA]</scope>
    <source>
        <strain evidence="3">Tucson 15010-1051.87</strain>
    </source>
</reference>
<keyword evidence="3" id="KW-1185">Reference proteome</keyword>
<gene>
    <name evidence="2" type="primary">Dvir\GJ26490</name>
    <name evidence="2" type="ORF">Dvir_GJ26490</name>
</gene>
<protein>
    <submittedName>
        <fullName evidence="2">Uncharacterized protein</fullName>
    </submittedName>
</protein>
<dbReference type="OrthoDB" id="7862933at2759"/>
<sequence>MFKIKPVKRVQYQRLLIDKDRTLKRLQGFRKLRIILLKTVFALLINVQRKSQYATSNQALQSLKQCREWLTDCLVSLQRLHHKRSKCKIIVPNIEYKKGSQNVLGRYIACLKRVLNNYENYQRTMHPLAHRSTARNNLKKMLFENMGVMQLAIEMFRLFMQMGNNVFIKANEKKMSSKKVQCSSSSTGQCNSGQIFLEQKENTVSSLSKEENLNNQSIETRTSQRDEDTISGIDQAAINSSSRNIDQSSRSRGGGRVSSQNLQMSRIDLTFSDTSQLYLKGLQQLRHKISSASKIKLRSATSHFKSMFKLRKHHEWEKQSPSMSVVSEEIKADTMQDTAAAIINSLFDYKSAPRAMIKKSSKYISNFDLHLHLYEEKKDDEKVDEVWQDLISEHNQQLSAAKDKLVSDIKEDLKKFYLTKMQLLLQAQIGKLHQIKKRRLHGKSASTFSMRNSTVKTDWKSMEKTEILQRMHKMFFTTLRKKLSCQRNNPKIRRLHSLIMSEELPVNASDHDILKEYERDPHFYNVLIMSHNKDSDQDAGMLAIIEHNFDKIMCRLARHKRQKRMWQYSTKWRQPSFHHFSWYRDDFEILLKQEKIGESAESKNVLVIDDYCKVERAKWAKYFADQEKTPTMLHLEDIRKQKRQVRSAQRRTDRKCKIMQKKRPKTGRPLTALYTAPRLTHRMRQAVDRIAEEAQVSTEQGTKSEKHSPDLKANTMPLSEEVEGHNIADVLLHSASWTSCCSKCRNVDEAMSSGSALEQFFRTHEQILTLGNSFCNGTSAQ</sequence>
<evidence type="ECO:0000313" key="3">
    <source>
        <dbReference type="Proteomes" id="UP000008792"/>
    </source>
</evidence>
<dbReference type="EMBL" id="CH940654">
    <property type="protein sequence ID" value="KRF77862.1"/>
    <property type="molecule type" value="Genomic_DNA"/>
</dbReference>
<proteinExistence type="predicted"/>
<accession>A0A0Q9VZ96</accession>
<feature type="compositionally biased region" description="Polar residues" evidence="1">
    <location>
        <begin position="206"/>
        <end position="221"/>
    </location>
</feature>
<organism evidence="2 3">
    <name type="scientific">Drosophila virilis</name>
    <name type="common">Fruit fly</name>
    <dbReference type="NCBI Taxonomy" id="7244"/>
    <lineage>
        <taxon>Eukaryota</taxon>
        <taxon>Metazoa</taxon>
        <taxon>Ecdysozoa</taxon>
        <taxon>Arthropoda</taxon>
        <taxon>Hexapoda</taxon>
        <taxon>Insecta</taxon>
        <taxon>Pterygota</taxon>
        <taxon>Neoptera</taxon>
        <taxon>Endopterygota</taxon>
        <taxon>Diptera</taxon>
        <taxon>Brachycera</taxon>
        <taxon>Muscomorpha</taxon>
        <taxon>Ephydroidea</taxon>
        <taxon>Drosophilidae</taxon>
        <taxon>Drosophila</taxon>
    </lineage>
</organism>
<dbReference type="InParanoid" id="A0A0Q9VZ96"/>